<keyword evidence="3" id="KW-1185">Reference proteome</keyword>
<evidence type="ECO:0000313" key="2">
    <source>
        <dbReference type="EMBL" id="QDU72293.1"/>
    </source>
</evidence>
<proteinExistence type="predicted"/>
<keyword evidence="1" id="KW-0472">Membrane</keyword>
<dbReference type="EMBL" id="CP036280">
    <property type="protein sequence ID" value="QDU72293.1"/>
    <property type="molecule type" value="Genomic_DNA"/>
</dbReference>
<keyword evidence="1" id="KW-1133">Transmembrane helix</keyword>
<feature type="transmembrane region" description="Helical" evidence="1">
    <location>
        <begin position="53"/>
        <end position="74"/>
    </location>
</feature>
<evidence type="ECO:0000256" key="1">
    <source>
        <dbReference type="SAM" id="Phobius"/>
    </source>
</evidence>
<dbReference type="KEGG" id="mcad:Pan265_21570"/>
<accession>A0A518BZ93</accession>
<keyword evidence="1" id="KW-0812">Transmembrane</keyword>
<protein>
    <submittedName>
        <fullName evidence="2">Uncharacterized protein</fullName>
    </submittedName>
</protein>
<reference evidence="2 3" key="1">
    <citation type="submission" date="2019-02" db="EMBL/GenBank/DDBJ databases">
        <title>Deep-cultivation of Planctomycetes and their phenomic and genomic characterization uncovers novel biology.</title>
        <authorList>
            <person name="Wiegand S."/>
            <person name="Jogler M."/>
            <person name="Boedeker C."/>
            <person name="Pinto D."/>
            <person name="Vollmers J."/>
            <person name="Rivas-Marin E."/>
            <person name="Kohn T."/>
            <person name="Peeters S.H."/>
            <person name="Heuer A."/>
            <person name="Rast P."/>
            <person name="Oberbeckmann S."/>
            <person name="Bunk B."/>
            <person name="Jeske O."/>
            <person name="Meyerdierks A."/>
            <person name="Storesund J.E."/>
            <person name="Kallscheuer N."/>
            <person name="Luecker S."/>
            <person name="Lage O.M."/>
            <person name="Pohl T."/>
            <person name="Merkel B.J."/>
            <person name="Hornburger P."/>
            <person name="Mueller R.-W."/>
            <person name="Bruemmer F."/>
            <person name="Labrenz M."/>
            <person name="Spormann A.M."/>
            <person name="Op den Camp H."/>
            <person name="Overmann J."/>
            <person name="Amann R."/>
            <person name="Jetten M.S.M."/>
            <person name="Mascher T."/>
            <person name="Medema M.H."/>
            <person name="Devos D.P."/>
            <person name="Kaster A.-K."/>
            <person name="Ovreas L."/>
            <person name="Rohde M."/>
            <person name="Galperin M.Y."/>
            <person name="Jogler C."/>
        </authorList>
    </citation>
    <scope>NUCLEOTIDE SEQUENCE [LARGE SCALE GENOMIC DNA]</scope>
    <source>
        <strain evidence="2 3">Pan265</strain>
    </source>
</reference>
<name>A0A518BZ93_9BACT</name>
<feature type="transmembrane region" description="Helical" evidence="1">
    <location>
        <begin position="28"/>
        <end position="46"/>
    </location>
</feature>
<dbReference type="Proteomes" id="UP000320386">
    <property type="component" value="Chromosome"/>
</dbReference>
<organism evidence="2 3">
    <name type="scientific">Mucisphaera calidilacus</name>
    <dbReference type="NCBI Taxonomy" id="2527982"/>
    <lineage>
        <taxon>Bacteria</taxon>
        <taxon>Pseudomonadati</taxon>
        <taxon>Planctomycetota</taxon>
        <taxon>Phycisphaerae</taxon>
        <taxon>Phycisphaerales</taxon>
        <taxon>Phycisphaeraceae</taxon>
        <taxon>Mucisphaera</taxon>
    </lineage>
</organism>
<evidence type="ECO:0000313" key="3">
    <source>
        <dbReference type="Proteomes" id="UP000320386"/>
    </source>
</evidence>
<gene>
    <name evidence="2" type="ORF">Pan265_21570</name>
</gene>
<sequence length="215" mass="23139">MLLAGILGAAIWAGTIYATGYEFGLMAWGIGLLVGGAALVSVGDAANASTGVLAVIVTLVSITLGKAMIVEIYVQEYMAESEMFDIDGEISRIETDVDYLVTFIADEIVWEYQTAGKPLKWPGGEEPEEFDSPDVYPDDVWMEAEDVWSGMDADEQETFRTETIERMRMGHEAGMALVGIGGRIAGFIGSFGLLDILFYLLAMGSAYKMGSGNGE</sequence>
<dbReference type="AlphaFoldDB" id="A0A518BZ93"/>
<feature type="transmembrane region" description="Helical" evidence="1">
    <location>
        <begin position="175"/>
        <end position="201"/>
    </location>
</feature>